<dbReference type="RefSeq" id="WP_090731348.1">
    <property type="nucleotide sequence ID" value="NZ_FNYQ01000027.1"/>
</dbReference>
<dbReference type="OrthoDB" id="7042120at2"/>
<dbReference type="Proteomes" id="UP000199250">
    <property type="component" value="Unassembled WGS sequence"/>
</dbReference>
<proteinExistence type="predicted"/>
<organism evidence="1 2">
    <name type="scientific">Azotobacter beijerinckii</name>
    <dbReference type="NCBI Taxonomy" id="170623"/>
    <lineage>
        <taxon>Bacteria</taxon>
        <taxon>Pseudomonadati</taxon>
        <taxon>Pseudomonadota</taxon>
        <taxon>Gammaproteobacteria</taxon>
        <taxon>Pseudomonadales</taxon>
        <taxon>Pseudomonadaceae</taxon>
        <taxon>Azotobacter</taxon>
    </lineage>
</organism>
<reference evidence="1 2" key="1">
    <citation type="submission" date="2016-10" db="EMBL/GenBank/DDBJ databases">
        <authorList>
            <person name="de Groot N.N."/>
        </authorList>
    </citation>
    <scope>NUCLEOTIDE SEQUENCE [LARGE SCALE GENOMIC DNA]</scope>
    <source>
        <strain evidence="1 2">DSM 373</strain>
    </source>
</reference>
<sequence length="320" mass="33096">MDHFQLPRRTAAEHSTCLRDLFLEALHAVGYFDHIAAGASEAHARSAMPAAAVGGLRLLTDTAPTLNPETDGGIYLPAGHDAAKSNRLSDAVLSHSVLAGLGARLIVVPAAPPPTMPEAPAGALYARVSRYDVVKPAAFSLLADGDSVADSALPIARASIDLSEMPTYSFRVAMSRAQQREFGLGFLSAELEQAIALGVARTADAVLVKALEAATLPAFSLGAAAAAGCAFSDLRAVVGSAGAGAAANLGGLYVLGIAAEMVQDATQTLVGTWQRAAIAIHEDIRLICDRRSVEGDMALTAHFNAQALIPDLGYFFQVAP</sequence>
<protein>
    <submittedName>
        <fullName evidence="1">Uncharacterized protein</fullName>
    </submittedName>
</protein>
<evidence type="ECO:0000313" key="1">
    <source>
        <dbReference type="EMBL" id="SEI87021.1"/>
    </source>
</evidence>
<name>A0A1H6U411_9GAMM</name>
<accession>A0A1H6U411</accession>
<dbReference type="EMBL" id="FNYQ01000027">
    <property type="protein sequence ID" value="SEI87021.1"/>
    <property type="molecule type" value="Genomic_DNA"/>
</dbReference>
<gene>
    <name evidence="1" type="ORF">SAMN04244572_01939</name>
</gene>
<evidence type="ECO:0000313" key="2">
    <source>
        <dbReference type="Proteomes" id="UP000199250"/>
    </source>
</evidence>
<dbReference type="AlphaFoldDB" id="A0A1H6U411"/>